<dbReference type="PANTHER" id="PTHR36529">
    <property type="entry name" value="SLL1095 PROTEIN"/>
    <property type="match status" value="1"/>
</dbReference>
<dbReference type="Gene3D" id="3.90.550.10">
    <property type="entry name" value="Spore Coat Polysaccharide Biosynthesis Protein SpsA, Chain A"/>
    <property type="match status" value="1"/>
</dbReference>
<accession>A0A4R1RR06</accession>
<evidence type="ECO:0000313" key="2">
    <source>
        <dbReference type="Proteomes" id="UP000295455"/>
    </source>
</evidence>
<reference evidence="1 2" key="1">
    <citation type="submission" date="2019-03" db="EMBL/GenBank/DDBJ databases">
        <title>Genomic Encyclopedia of Type Strains, Phase IV (KMG-IV): sequencing the most valuable type-strain genomes for metagenomic binning, comparative biology and taxonomic classification.</title>
        <authorList>
            <person name="Goeker M."/>
        </authorList>
    </citation>
    <scope>NUCLEOTIDE SEQUENCE [LARGE SCALE GENOMIC DNA]</scope>
    <source>
        <strain evidence="1 2">DSM 18792</strain>
    </source>
</reference>
<dbReference type="EMBL" id="SLUP01000001">
    <property type="protein sequence ID" value="TCL68689.1"/>
    <property type="molecule type" value="Genomic_DNA"/>
</dbReference>
<dbReference type="PANTHER" id="PTHR36529:SF1">
    <property type="entry name" value="GLYCOSYLTRANSFERASE"/>
    <property type="match status" value="1"/>
</dbReference>
<name>A0A4R1RR06_9FLAO</name>
<dbReference type="InterPro" id="IPR018641">
    <property type="entry name" value="Trfase_1_rSAM/seldom-assoc"/>
</dbReference>
<comment type="caution">
    <text evidence="1">The sequence shown here is derived from an EMBL/GenBank/DDBJ whole genome shotgun (WGS) entry which is preliminary data.</text>
</comment>
<proteinExistence type="predicted"/>
<dbReference type="SUPFAM" id="SSF53448">
    <property type="entry name" value="Nucleotide-diphospho-sugar transferases"/>
    <property type="match status" value="1"/>
</dbReference>
<sequence length="223" mass="25342">MGLFSTNDSTGDNEIAFDFHFPSSKKALIIFTRNPELGKCKTRLAKTIGDASALDIYKYLLKHTAEVAKSIPADKYLFYSETIQKNDIWDSAVFRKKLQKGIDLGTKMHNAFSDLFSLGYQKVIIIGSDLLDLKPSHINLAFEALNENDFVIGPAKDGGYYLLGMTALQNNIFEDKAWGTSTVLKETLNNLKNSSFHLIEELNDIDTFEDMKHYQELEKYYKK</sequence>
<dbReference type="OrthoDB" id="9798250at2"/>
<dbReference type="Pfam" id="PF09837">
    <property type="entry name" value="DUF2064"/>
    <property type="match status" value="1"/>
</dbReference>
<gene>
    <name evidence="1" type="ORF">EV196_101107</name>
</gene>
<evidence type="ECO:0008006" key="3">
    <source>
        <dbReference type="Google" id="ProtNLM"/>
    </source>
</evidence>
<organism evidence="1 2">
    <name type="scientific">Mariniflexile fucanivorans</name>
    <dbReference type="NCBI Taxonomy" id="264023"/>
    <lineage>
        <taxon>Bacteria</taxon>
        <taxon>Pseudomonadati</taxon>
        <taxon>Bacteroidota</taxon>
        <taxon>Flavobacteriia</taxon>
        <taxon>Flavobacteriales</taxon>
        <taxon>Flavobacteriaceae</taxon>
        <taxon>Mariniflexile</taxon>
    </lineage>
</organism>
<dbReference type="AlphaFoldDB" id="A0A4R1RR06"/>
<dbReference type="Proteomes" id="UP000295455">
    <property type="component" value="Unassembled WGS sequence"/>
</dbReference>
<keyword evidence="2" id="KW-1185">Reference proteome</keyword>
<dbReference type="RefSeq" id="WP_132213800.1">
    <property type="nucleotide sequence ID" value="NZ_OX156936.1"/>
</dbReference>
<dbReference type="InterPro" id="IPR029044">
    <property type="entry name" value="Nucleotide-diphossugar_trans"/>
</dbReference>
<dbReference type="NCBIfam" id="TIGR04282">
    <property type="entry name" value="glyco_like_cofC"/>
    <property type="match status" value="1"/>
</dbReference>
<protein>
    <recommendedName>
        <fullName evidence="3">Glycosyltransferase</fullName>
    </recommendedName>
</protein>
<evidence type="ECO:0000313" key="1">
    <source>
        <dbReference type="EMBL" id="TCL68689.1"/>
    </source>
</evidence>